<keyword evidence="4" id="KW-1185">Reference proteome</keyword>
<dbReference type="InterPro" id="IPR005545">
    <property type="entry name" value="YCII"/>
</dbReference>
<dbReference type="PANTHER" id="PTHR35174">
    <property type="entry name" value="BLL7171 PROTEIN-RELATED"/>
    <property type="match status" value="1"/>
</dbReference>
<comment type="caution">
    <text evidence="3">The sequence shown here is derived from an EMBL/GenBank/DDBJ whole genome shotgun (WGS) entry which is preliminary data.</text>
</comment>
<name>A0A2X0K0T2_9ACTN</name>
<dbReference type="Gene3D" id="3.30.70.1060">
    <property type="entry name" value="Dimeric alpha+beta barrel"/>
    <property type="match status" value="1"/>
</dbReference>
<comment type="similarity">
    <text evidence="1">Belongs to the YciI family.</text>
</comment>
<feature type="domain" description="YCII-related" evidence="2">
    <location>
        <begin position="1"/>
        <end position="115"/>
    </location>
</feature>
<dbReference type="SUPFAM" id="SSF54909">
    <property type="entry name" value="Dimeric alpha+beta barrel"/>
    <property type="match status" value="1"/>
</dbReference>
<reference evidence="3 4" key="1">
    <citation type="submission" date="2018-06" db="EMBL/GenBank/DDBJ databases">
        <title>Streptacidiphilus pinicola sp. nov., isolated from pine grove soil.</title>
        <authorList>
            <person name="Roh S.G."/>
            <person name="Park S."/>
            <person name="Kim M.-K."/>
            <person name="Yun B.-R."/>
            <person name="Park J."/>
            <person name="Kim M.J."/>
            <person name="Kim Y.S."/>
            <person name="Kim S.B."/>
        </authorList>
    </citation>
    <scope>NUCLEOTIDE SEQUENCE [LARGE SCALE GENOMIC DNA]</scope>
    <source>
        <strain evidence="3 4">MMS16-CNU450</strain>
    </source>
</reference>
<evidence type="ECO:0000313" key="4">
    <source>
        <dbReference type="Proteomes" id="UP000248889"/>
    </source>
</evidence>
<accession>A0A2X0K0T2</accession>
<evidence type="ECO:0000259" key="2">
    <source>
        <dbReference type="Pfam" id="PF03795"/>
    </source>
</evidence>
<dbReference type="OrthoDB" id="668782at2"/>
<proteinExistence type="inferred from homology"/>
<dbReference type="AlphaFoldDB" id="A0A2X0K0T2"/>
<dbReference type="EMBL" id="QKYN01000100">
    <property type="protein sequence ID" value="RAG82865.1"/>
    <property type="molecule type" value="Genomic_DNA"/>
</dbReference>
<gene>
    <name evidence="3" type="ORF">DN069_25205</name>
</gene>
<evidence type="ECO:0000256" key="1">
    <source>
        <dbReference type="ARBA" id="ARBA00007689"/>
    </source>
</evidence>
<dbReference type="RefSeq" id="WP_111504556.1">
    <property type="nucleotide sequence ID" value="NZ_QKYN01000100.1"/>
</dbReference>
<evidence type="ECO:0000313" key="3">
    <source>
        <dbReference type="EMBL" id="RAG82865.1"/>
    </source>
</evidence>
<dbReference type="Proteomes" id="UP000248889">
    <property type="component" value="Unassembled WGS sequence"/>
</dbReference>
<sequence length="133" mass="14111">MLYAALIYTPDLDFAEAPHAQEWLPQYAAFRDEAGERVVGGKPLAPTATATTVRVLGARGGEVVVSDGPYAETKEVLSGFYLLDCADLDEAVALAAKIPGAWHGAIEVRPVADFSAVQGYFGADQADRAGKQR</sequence>
<dbReference type="Pfam" id="PF03795">
    <property type="entry name" value="YCII"/>
    <property type="match status" value="1"/>
</dbReference>
<dbReference type="InterPro" id="IPR011008">
    <property type="entry name" value="Dimeric_a/b-barrel"/>
</dbReference>
<dbReference type="PANTHER" id="PTHR35174:SF3">
    <property type="entry name" value="BLL7171 PROTEIN"/>
    <property type="match status" value="1"/>
</dbReference>
<protein>
    <submittedName>
        <fullName evidence="3">Transcription initiation protein</fullName>
    </submittedName>
</protein>
<organism evidence="3 4">
    <name type="scientific">Streptacidiphilus pinicola</name>
    <dbReference type="NCBI Taxonomy" id="2219663"/>
    <lineage>
        <taxon>Bacteria</taxon>
        <taxon>Bacillati</taxon>
        <taxon>Actinomycetota</taxon>
        <taxon>Actinomycetes</taxon>
        <taxon>Kitasatosporales</taxon>
        <taxon>Streptomycetaceae</taxon>
        <taxon>Streptacidiphilus</taxon>
    </lineage>
</organism>